<reference evidence="3" key="1">
    <citation type="submission" date="2022-10" db="EMBL/GenBank/DDBJ databases">
        <title>Characterization and whole genome sequencing of a new Roseateles species, isolated from fresh water.</title>
        <authorList>
            <person name="Guliayeva D.Y."/>
            <person name="Akhremchuk A.E."/>
            <person name="Sikolenko M.A."/>
            <person name="Valentovich L.N."/>
            <person name="Sidarenka A.V."/>
        </authorList>
    </citation>
    <scope>NUCLEOTIDE SEQUENCE</scope>
    <source>
        <strain evidence="3">BIM B-1768</strain>
    </source>
</reference>
<dbReference type="EMBL" id="CP104562">
    <property type="protein sequence ID" value="UXH80268.1"/>
    <property type="molecule type" value="Genomic_DNA"/>
</dbReference>
<proteinExistence type="predicted"/>
<protein>
    <submittedName>
        <fullName evidence="3">DUF4019 domain-containing protein</fullName>
    </submittedName>
</protein>
<dbReference type="Proteomes" id="UP001064933">
    <property type="component" value="Chromosome"/>
</dbReference>
<feature type="signal peptide" evidence="2">
    <location>
        <begin position="1"/>
        <end position="25"/>
    </location>
</feature>
<gene>
    <name evidence="3" type="ORF">N4261_10500</name>
</gene>
<organism evidence="3 4">
    <name type="scientific">Roseateles amylovorans</name>
    <dbReference type="NCBI Taxonomy" id="2978473"/>
    <lineage>
        <taxon>Bacteria</taxon>
        <taxon>Pseudomonadati</taxon>
        <taxon>Pseudomonadota</taxon>
        <taxon>Betaproteobacteria</taxon>
        <taxon>Burkholderiales</taxon>
        <taxon>Sphaerotilaceae</taxon>
        <taxon>Roseateles</taxon>
    </lineage>
</organism>
<name>A0ABY6B4H2_9BURK</name>
<feature type="region of interest" description="Disordered" evidence="1">
    <location>
        <begin position="34"/>
        <end position="60"/>
    </location>
</feature>
<keyword evidence="4" id="KW-1185">Reference proteome</keyword>
<sequence length="170" mass="18182">MTPHVFATWRMGLALLLIAASAVHAQSQAPASALGQGEHQVATTDAKSAPSPAVTNATDAGTTEATRWLRLIDGGKYAEGWTQAATAFRAAIGQPDWDKTLVQVRTPLGAATTRTLKSAALTHQLPNVPPGDYVVIQFDTAFEQRPAAVETVVVQRDTDQVWRVSGYFIK</sequence>
<feature type="chain" id="PRO_5046132917" evidence="2">
    <location>
        <begin position="26"/>
        <end position="170"/>
    </location>
</feature>
<evidence type="ECO:0000256" key="2">
    <source>
        <dbReference type="SAM" id="SignalP"/>
    </source>
</evidence>
<evidence type="ECO:0000313" key="3">
    <source>
        <dbReference type="EMBL" id="UXH80268.1"/>
    </source>
</evidence>
<dbReference type="Pfam" id="PF13211">
    <property type="entry name" value="DUF4019"/>
    <property type="match status" value="1"/>
</dbReference>
<keyword evidence="2" id="KW-0732">Signal</keyword>
<dbReference type="InterPro" id="IPR025091">
    <property type="entry name" value="DUF4019"/>
</dbReference>
<evidence type="ECO:0000313" key="4">
    <source>
        <dbReference type="Proteomes" id="UP001064933"/>
    </source>
</evidence>
<accession>A0ABY6B4H2</accession>
<dbReference type="RefSeq" id="WP_261760086.1">
    <property type="nucleotide sequence ID" value="NZ_CP104562.2"/>
</dbReference>
<evidence type="ECO:0000256" key="1">
    <source>
        <dbReference type="SAM" id="MobiDB-lite"/>
    </source>
</evidence>